<dbReference type="AlphaFoldDB" id="A0A5A9GED9"/>
<dbReference type="PANTHER" id="PTHR44591:SF24">
    <property type="entry name" value="PROTEIN-GLUTAMATE METHYLESTERASE_PROTEIN-GLUTAMINE GLUTAMINASE 1"/>
    <property type="match status" value="1"/>
</dbReference>
<dbReference type="Pfam" id="PF00072">
    <property type="entry name" value="Response_reg"/>
    <property type="match status" value="1"/>
</dbReference>
<dbReference type="PANTHER" id="PTHR44591">
    <property type="entry name" value="STRESS RESPONSE REGULATOR PROTEIN 1"/>
    <property type="match status" value="1"/>
</dbReference>
<feature type="modified residue" description="4-aspartylphosphate" evidence="2">
    <location>
        <position position="58"/>
    </location>
</feature>
<dbReference type="SMART" id="SM00448">
    <property type="entry name" value="REC"/>
    <property type="match status" value="1"/>
</dbReference>
<dbReference type="EMBL" id="VTTN01000014">
    <property type="protein sequence ID" value="KAA0592781.1"/>
    <property type="molecule type" value="Genomic_DNA"/>
</dbReference>
<feature type="domain" description="Response regulatory" evidence="3">
    <location>
        <begin position="7"/>
        <end position="119"/>
    </location>
</feature>
<evidence type="ECO:0000313" key="5">
    <source>
        <dbReference type="Proteomes" id="UP000324927"/>
    </source>
</evidence>
<dbReference type="InterPro" id="IPR050595">
    <property type="entry name" value="Bact_response_regulator"/>
</dbReference>
<proteinExistence type="predicted"/>
<dbReference type="InterPro" id="IPR011006">
    <property type="entry name" value="CheY-like_superfamily"/>
</dbReference>
<keyword evidence="1 2" id="KW-0597">Phosphoprotein</keyword>
<evidence type="ECO:0000259" key="3">
    <source>
        <dbReference type="PROSITE" id="PS50110"/>
    </source>
</evidence>
<evidence type="ECO:0000256" key="1">
    <source>
        <dbReference type="ARBA" id="ARBA00022553"/>
    </source>
</evidence>
<protein>
    <submittedName>
        <fullName evidence="4">Response regulator</fullName>
    </submittedName>
</protein>
<comment type="caution">
    <text evidence="4">The sequence shown here is derived from an EMBL/GenBank/DDBJ whole genome shotgun (WGS) entry which is preliminary data.</text>
</comment>
<evidence type="ECO:0000313" key="4">
    <source>
        <dbReference type="EMBL" id="KAA0592781.1"/>
    </source>
</evidence>
<dbReference type="SUPFAM" id="SSF52172">
    <property type="entry name" value="CheY-like"/>
    <property type="match status" value="1"/>
</dbReference>
<dbReference type="Proteomes" id="UP000324927">
    <property type="component" value="Unassembled WGS sequence"/>
</dbReference>
<gene>
    <name evidence="4" type="ORF">FZ942_26945</name>
</gene>
<dbReference type="OrthoDB" id="582170at2"/>
<sequence length="128" mass="13781">MTERAARILVVEDEGLVAMALEQTLIAFGYDVVGPASNTRTALRLLASEESFQGALLDVNLGDERVDPVAEALAAASIPFLFATAYSDPAALPAAFRDRPVLNKPYPPERLRQALVQLLGRAEETSAR</sequence>
<name>A0A5A9GED9_AZOLI</name>
<dbReference type="PROSITE" id="PS50110">
    <property type="entry name" value="RESPONSE_REGULATORY"/>
    <property type="match status" value="1"/>
</dbReference>
<dbReference type="RefSeq" id="WP_149234149.1">
    <property type="nucleotide sequence ID" value="NZ_JALJXJ010000017.1"/>
</dbReference>
<organism evidence="4 5">
    <name type="scientific">Azospirillum lipoferum</name>
    <dbReference type="NCBI Taxonomy" id="193"/>
    <lineage>
        <taxon>Bacteria</taxon>
        <taxon>Pseudomonadati</taxon>
        <taxon>Pseudomonadota</taxon>
        <taxon>Alphaproteobacteria</taxon>
        <taxon>Rhodospirillales</taxon>
        <taxon>Azospirillaceae</taxon>
        <taxon>Azospirillum</taxon>
    </lineage>
</organism>
<dbReference type="Gene3D" id="3.40.50.2300">
    <property type="match status" value="1"/>
</dbReference>
<dbReference type="InterPro" id="IPR001789">
    <property type="entry name" value="Sig_transdc_resp-reg_receiver"/>
</dbReference>
<dbReference type="GO" id="GO:0000160">
    <property type="term" value="P:phosphorelay signal transduction system"/>
    <property type="evidence" value="ECO:0007669"/>
    <property type="project" value="InterPro"/>
</dbReference>
<keyword evidence="5" id="KW-1185">Reference proteome</keyword>
<reference evidence="4 5" key="1">
    <citation type="submission" date="2019-08" db="EMBL/GenBank/DDBJ databases">
        <authorList>
            <person name="Grouzdev D."/>
            <person name="Tikhonova E."/>
            <person name="Kravchenko I."/>
        </authorList>
    </citation>
    <scope>NUCLEOTIDE SEQUENCE [LARGE SCALE GENOMIC DNA]</scope>
    <source>
        <strain evidence="4 5">59b</strain>
    </source>
</reference>
<accession>A0A5A9GED9</accession>
<evidence type="ECO:0000256" key="2">
    <source>
        <dbReference type="PROSITE-ProRule" id="PRU00169"/>
    </source>
</evidence>